<dbReference type="InterPro" id="IPR000276">
    <property type="entry name" value="GPCR_Rhodpsn"/>
</dbReference>
<dbReference type="PRINTS" id="PR00237">
    <property type="entry name" value="GPCRRHODOPSN"/>
</dbReference>
<feature type="transmembrane region" description="Helical" evidence="10">
    <location>
        <begin position="72"/>
        <end position="95"/>
    </location>
</feature>
<dbReference type="Gene3D" id="1.20.1070.10">
    <property type="entry name" value="Rhodopsin 7-helix transmembrane proteins"/>
    <property type="match status" value="1"/>
</dbReference>
<name>A0A3M7QZM6_BRAPC</name>
<feature type="transmembrane region" description="Helical" evidence="10">
    <location>
        <begin position="195"/>
        <end position="220"/>
    </location>
</feature>
<dbReference type="SUPFAM" id="SSF81321">
    <property type="entry name" value="Family A G protein-coupled receptor-like"/>
    <property type="match status" value="1"/>
</dbReference>
<keyword evidence="2" id="KW-1003">Cell membrane</keyword>
<evidence type="ECO:0000256" key="5">
    <source>
        <dbReference type="ARBA" id="ARBA00023040"/>
    </source>
</evidence>
<feature type="transmembrane region" description="Helical" evidence="10">
    <location>
        <begin position="251"/>
        <end position="272"/>
    </location>
</feature>
<reference evidence="12 13" key="1">
    <citation type="journal article" date="2018" name="Sci. Rep.">
        <title>Genomic signatures of local adaptation to the degree of environmental predictability in rotifers.</title>
        <authorList>
            <person name="Franch-Gras L."/>
            <person name="Hahn C."/>
            <person name="Garcia-Roger E.M."/>
            <person name="Carmona M.J."/>
            <person name="Serra M."/>
            <person name="Gomez A."/>
        </authorList>
    </citation>
    <scope>NUCLEOTIDE SEQUENCE [LARGE SCALE GENOMIC DNA]</scope>
    <source>
        <strain evidence="12">HYR1</strain>
    </source>
</reference>
<protein>
    <submittedName>
        <fullName evidence="12">Melatonin receptor type 1B-B-like</fullName>
    </submittedName>
</protein>
<evidence type="ECO:0000256" key="1">
    <source>
        <dbReference type="ARBA" id="ARBA00004651"/>
    </source>
</evidence>
<dbReference type="Pfam" id="PF00001">
    <property type="entry name" value="7tm_1"/>
    <property type="match status" value="1"/>
</dbReference>
<keyword evidence="6 10" id="KW-0472">Membrane</keyword>
<keyword evidence="7 9" id="KW-0675">Receptor</keyword>
<feature type="transmembrane region" description="Helical" evidence="10">
    <location>
        <begin position="34"/>
        <end position="60"/>
    </location>
</feature>
<dbReference type="Proteomes" id="UP000276133">
    <property type="component" value="Unassembled WGS sequence"/>
</dbReference>
<dbReference type="GO" id="GO:0005886">
    <property type="term" value="C:plasma membrane"/>
    <property type="evidence" value="ECO:0007669"/>
    <property type="project" value="UniProtKB-SubCell"/>
</dbReference>
<evidence type="ECO:0000256" key="2">
    <source>
        <dbReference type="ARBA" id="ARBA00022475"/>
    </source>
</evidence>
<comment type="similarity">
    <text evidence="9">Belongs to the G-protein coupled receptor 1 family.</text>
</comment>
<evidence type="ECO:0000256" key="4">
    <source>
        <dbReference type="ARBA" id="ARBA00022989"/>
    </source>
</evidence>
<feature type="transmembrane region" description="Helical" evidence="10">
    <location>
        <begin position="107"/>
        <end position="132"/>
    </location>
</feature>
<dbReference type="SMART" id="SM01381">
    <property type="entry name" value="7TM_GPCR_Srsx"/>
    <property type="match status" value="1"/>
</dbReference>
<evidence type="ECO:0000259" key="11">
    <source>
        <dbReference type="PROSITE" id="PS50262"/>
    </source>
</evidence>
<keyword evidence="4 10" id="KW-1133">Transmembrane helix</keyword>
<evidence type="ECO:0000256" key="8">
    <source>
        <dbReference type="ARBA" id="ARBA00023224"/>
    </source>
</evidence>
<dbReference type="PANTHER" id="PTHR24228:SF75">
    <property type="entry name" value="G-PROTEIN COUPLED RECEPTORS FAMILY 1 PROFILE DOMAIN-CONTAINING PROTEIN"/>
    <property type="match status" value="1"/>
</dbReference>
<organism evidence="12 13">
    <name type="scientific">Brachionus plicatilis</name>
    <name type="common">Marine rotifer</name>
    <name type="synonym">Brachionus muelleri</name>
    <dbReference type="NCBI Taxonomy" id="10195"/>
    <lineage>
        <taxon>Eukaryota</taxon>
        <taxon>Metazoa</taxon>
        <taxon>Spiralia</taxon>
        <taxon>Gnathifera</taxon>
        <taxon>Rotifera</taxon>
        <taxon>Eurotatoria</taxon>
        <taxon>Monogononta</taxon>
        <taxon>Pseudotrocha</taxon>
        <taxon>Ploima</taxon>
        <taxon>Brachionidae</taxon>
        <taxon>Brachionus</taxon>
    </lineage>
</organism>
<keyword evidence="3 9" id="KW-0812">Transmembrane</keyword>
<feature type="domain" description="G-protein coupled receptors family 1 profile" evidence="11">
    <location>
        <begin position="51"/>
        <end position="304"/>
    </location>
</feature>
<dbReference type="CDD" id="cd00637">
    <property type="entry name" value="7tm_classA_rhodopsin-like"/>
    <property type="match status" value="1"/>
</dbReference>
<proteinExistence type="inferred from homology"/>
<evidence type="ECO:0000256" key="10">
    <source>
        <dbReference type="SAM" id="Phobius"/>
    </source>
</evidence>
<evidence type="ECO:0000256" key="7">
    <source>
        <dbReference type="ARBA" id="ARBA00023170"/>
    </source>
</evidence>
<dbReference type="GO" id="GO:0004930">
    <property type="term" value="F:G protein-coupled receptor activity"/>
    <property type="evidence" value="ECO:0007669"/>
    <property type="project" value="UniProtKB-KW"/>
</dbReference>
<dbReference type="AlphaFoldDB" id="A0A3M7QZM6"/>
<feature type="transmembrane region" description="Helical" evidence="10">
    <location>
        <begin position="153"/>
        <end position="175"/>
    </location>
</feature>
<keyword evidence="5 9" id="KW-0297">G-protein coupled receptor</keyword>
<evidence type="ECO:0000313" key="12">
    <source>
        <dbReference type="EMBL" id="RNA16468.1"/>
    </source>
</evidence>
<dbReference type="PROSITE" id="PS50262">
    <property type="entry name" value="G_PROTEIN_RECEP_F1_2"/>
    <property type="match status" value="1"/>
</dbReference>
<dbReference type="FunFam" id="1.20.1070.10:FF:000345">
    <property type="entry name" value="40S ribosomal protein S27"/>
    <property type="match status" value="1"/>
</dbReference>
<dbReference type="PANTHER" id="PTHR24228">
    <property type="entry name" value="B2 BRADYKININ RECEPTOR/ANGIOTENSIN II RECEPTOR"/>
    <property type="match status" value="1"/>
</dbReference>
<keyword evidence="8 9" id="KW-0807">Transducer</keyword>
<evidence type="ECO:0000256" key="3">
    <source>
        <dbReference type="ARBA" id="ARBA00022692"/>
    </source>
</evidence>
<feature type="transmembrane region" description="Helical" evidence="10">
    <location>
        <begin position="292"/>
        <end position="311"/>
    </location>
</feature>
<sequence>MVNFSNDASVNLSTKQPIEEYGGLAFLLDNLQDYLPYSILSACGTAIGIIGNLLIIGAVLSTKELHSSTNMLVFNLALADLTISTMVDSFTVVGVLQGKSYFDQRPILCHFVAGICLVACETSLMNIGFLAINRYVHICHHSVYNKIFTIKKTLIYCCITWMIGISIDFPNLLGWGGHYYDLKTLNCVWNRLASFSYSLFFPLSSIVVPCILIAICYLRIFIYSSKIKSKVLASESSGKRKSSDLRKSLRIAKGLFASFTLFAACWMPYGLVVMTDYQDRYYRTAHMYTMSIAHLNSSLNPILYAVFNPAFQKGYVNFFRLLTFKRREVSITSKTHTMNVSVTNLK</sequence>
<evidence type="ECO:0000256" key="6">
    <source>
        <dbReference type="ARBA" id="ARBA00023136"/>
    </source>
</evidence>
<comment type="caution">
    <text evidence="12">The sequence shown here is derived from an EMBL/GenBank/DDBJ whole genome shotgun (WGS) entry which is preliminary data.</text>
</comment>
<gene>
    <name evidence="12" type="ORF">BpHYR1_032592</name>
</gene>
<dbReference type="PROSITE" id="PS00237">
    <property type="entry name" value="G_PROTEIN_RECEP_F1_1"/>
    <property type="match status" value="1"/>
</dbReference>
<evidence type="ECO:0000313" key="13">
    <source>
        <dbReference type="Proteomes" id="UP000276133"/>
    </source>
</evidence>
<dbReference type="InterPro" id="IPR017452">
    <property type="entry name" value="GPCR_Rhodpsn_7TM"/>
</dbReference>
<accession>A0A3M7QZM6</accession>
<dbReference type="EMBL" id="REGN01004697">
    <property type="protein sequence ID" value="RNA16468.1"/>
    <property type="molecule type" value="Genomic_DNA"/>
</dbReference>
<keyword evidence="13" id="KW-1185">Reference proteome</keyword>
<comment type="subcellular location">
    <subcellularLocation>
        <location evidence="1">Cell membrane</location>
        <topology evidence="1">Multi-pass membrane protein</topology>
    </subcellularLocation>
</comment>
<dbReference type="OrthoDB" id="10044919at2759"/>
<evidence type="ECO:0000256" key="9">
    <source>
        <dbReference type="RuleBase" id="RU000688"/>
    </source>
</evidence>
<dbReference type="STRING" id="10195.A0A3M7QZM6"/>